<feature type="transmembrane region" description="Helical" evidence="5">
    <location>
        <begin position="415"/>
        <end position="436"/>
    </location>
</feature>
<dbReference type="PROSITE" id="PS00216">
    <property type="entry name" value="SUGAR_TRANSPORT_1"/>
    <property type="match status" value="1"/>
</dbReference>
<proteinExistence type="predicted"/>
<name>B3E5I9_TRIL1</name>
<dbReference type="InterPro" id="IPR036259">
    <property type="entry name" value="MFS_trans_sf"/>
</dbReference>
<protein>
    <submittedName>
        <fullName evidence="7">Major facilitator superfamily MFS_1</fullName>
    </submittedName>
</protein>
<keyword evidence="8" id="KW-1185">Reference proteome</keyword>
<dbReference type="PROSITE" id="PS00217">
    <property type="entry name" value="SUGAR_TRANSPORT_2"/>
    <property type="match status" value="1"/>
</dbReference>
<dbReference type="STRING" id="398767.Glov_0937"/>
<feature type="transmembrane region" description="Helical" evidence="5">
    <location>
        <begin position="114"/>
        <end position="135"/>
    </location>
</feature>
<comment type="subcellular location">
    <subcellularLocation>
        <location evidence="1">Membrane</location>
        <topology evidence="1">Multi-pass membrane protein</topology>
    </subcellularLocation>
</comment>
<evidence type="ECO:0000256" key="2">
    <source>
        <dbReference type="ARBA" id="ARBA00022692"/>
    </source>
</evidence>
<feature type="domain" description="Major facilitator superfamily (MFS) profile" evidence="6">
    <location>
        <begin position="23"/>
        <end position="441"/>
    </location>
</feature>
<evidence type="ECO:0000313" key="7">
    <source>
        <dbReference type="EMBL" id="ACD94660.1"/>
    </source>
</evidence>
<dbReference type="eggNOG" id="COG2814">
    <property type="taxonomic scope" value="Bacteria"/>
</dbReference>
<accession>B3E5I9</accession>
<dbReference type="RefSeq" id="WP_012469010.1">
    <property type="nucleotide sequence ID" value="NC_010814.1"/>
</dbReference>
<feature type="transmembrane region" description="Helical" evidence="5">
    <location>
        <begin position="21"/>
        <end position="45"/>
    </location>
</feature>
<evidence type="ECO:0000256" key="1">
    <source>
        <dbReference type="ARBA" id="ARBA00004141"/>
    </source>
</evidence>
<feature type="transmembrane region" description="Helical" evidence="5">
    <location>
        <begin position="175"/>
        <end position="197"/>
    </location>
</feature>
<dbReference type="Proteomes" id="UP000002420">
    <property type="component" value="Chromosome"/>
</dbReference>
<feature type="transmembrane region" description="Helical" evidence="5">
    <location>
        <begin position="389"/>
        <end position="409"/>
    </location>
</feature>
<feature type="transmembrane region" description="Helical" evidence="5">
    <location>
        <begin position="57"/>
        <end position="77"/>
    </location>
</feature>
<dbReference type="InterPro" id="IPR020846">
    <property type="entry name" value="MFS_dom"/>
</dbReference>
<evidence type="ECO:0000313" key="8">
    <source>
        <dbReference type="Proteomes" id="UP000002420"/>
    </source>
</evidence>
<reference evidence="7 8" key="1">
    <citation type="submission" date="2008-05" db="EMBL/GenBank/DDBJ databases">
        <title>Complete sequence of chromosome of Geobacter lovleyi SZ.</title>
        <authorList>
            <consortium name="US DOE Joint Genome Institute"/>
            <person name="Lucas S."/>
            <person name="Copeland A."/>
            <person name="Lapidus A."/>
            <person name="Glavina del Rio T."/>
            <person name="Dalin E."/>
            <person name="Tice H."/>
            <person name="Bruce D."/>
            <person name="Goodwin L."/>
            <person name="Pitluck S."/>
            <person name="Chertkov O."/>
            <person name="Meincke L."/>
            <person name="Brettin T."/>
            <person name="Detter J.C."/>
            <person name="Han C."/>
            <person name="Tapia R."/>
            <person name="Kuske C.R."/>
            <person name="Schmutz J."/>
            <person name="Larimer F."/>
            <person name="Land M."/>
            <person name="Hauser L."/>
            <person name="Kyrpides N."/>
            <person name="Mikhailova N."/>
            <person name="Sung Y."/>
            <person name="Fletcher K.E."/>
            <person name="Ritalahti K.M."/>
            <person name="Loeffler F.E."/>
            <person name="Richardson P."/>
        </authorList>
    </citation>
    <scope>NUCLEOTIDE SEQUENCE [LARGE SCALE GENOMIC DNA]</scope>
    <source>
        <strain evidence="8">ATCC BAA-1151 / DSM 17278 / SZ</strain>
    </source>
</reference>
<organism evidence="7 8">
    <name type="scientific">Trichlorobacter lovleyi (strain ATCC BAA-1151 / DSM 17278 / SZ)</name>
    <name type="common">Geobacter lovleyi</name>
    <dbReference type="NCBI Taxonomy" id="398767"/>
    <lineage>
        <taxon>Bacteria</taxon>
        <taxon>Pseudomonadati</taxon>
        <taxon>Thermodesulfobacteriota</taxon>
        <taxon>Desulfuromonadia</taxon>
        <taxon>Geobacterales</taxon>
        <taxon>Geobacteraceae</taxon>
        <taxon>Trichlorobacter</taxon>
    </lineage>
</organism>
<dbReference type="InterPro" id="IPR005829">
    <property type="entry name" value="Sugar_transporter_CS"/>
</dbReference>
<evidence type="ECO:0000259" key="6">
    <source>
        <dbReference type="PROSITE" id="PS50850"/>
    </source>
</evidence>
<dbReference type="KEGG" id="glo:Glov_0937"/>
<evidence type="ECO:0000256" key="3">
    <source>
        <dbReference type="ARBA" id="ARBA00022989"/>
    </source>
</evidence>
<dbReference type="InterPro" id="IPR011701">
    <property type="entry name" value="MFS"/>
</dbReference>
<keyword evidence="2 5" id="KW-0812">Transmembrane</keyword>
<dbReference type="Pfam" id="PF07690">
    <property type="entry name" value="MFS_1"/>
    <property type="match status" value="1"/>
</dbReference>
<feature type="transmembrane region" description="Helical" evidence="5">
    <location>
        <begin position="349"/>
        <end position="377"/>
    </location>
</feature>
<feature type="transmembrane region" description="Helical" evidence="5">
    <location>
        <begin position="292"/>
        <end position="313"/>
    </location>
</feature>
<dbReference type="PANTHER" id="PTHR23508">
    <property type="entry name" value="CARBOXYLIC ACID TRANSPORTER PROTEIN HOMOLOG"/>
    <property type="match status" value="1"/>
</dbReference>
<dbReference type="OrthoDB" id="5525432at2"/>
<dbReference type="EMBL" id="CP001089">
    <property type="protein sequence ID" value="ACD94660.1"/>
    <property type="molecule type" value="Genomic_DNA"/>
</dbReference>
<feature type="transmembrane region" description="Helical" evidence="5">
    <location>
        <begin position="147"/>
        <end position="169"/>
    </location>
</feature>
<feature type="transmembrane region" description="Helical" evidence="5">
    <location>
        <begin position="89"/>
        <end position="108"/>
    </location>
</feature>
<sequence>MSRSVNVNEVFDNIPFSPYQTAVCLLCFCIVFLDGFDLTVIGVALPKIAEHLNAKPSELGLALSAGQLGPMIGAVLLGMLADRVGRKKTMFCSAIVFGFFTYMTTHITSVEELAAYRFLAGLGMGGAIPNALAFGSEYAPARIRTSLSLYMWAGMPCGAMIAGFAASWLLPHYGWQSVFIVGGIAPVAIALLILLLLPDSLHHLVRTGTAKSIAKAREILARIDRSSPLSADIELTVTSQTKEKGGSLKSLFTDHRLLTTILLWILFYMSFYLLWILFSWVPTLLKKSGASVQQYSIGFAFIHLGSVVAILCIGRCMDKYNKLNVVKYVFLAAFFAMLAFGYFSSGYPFAVVIVVSVLAGLFVNGGNSALMGLASAVYPAEIRATGIGWAYGIGKIGSFLAPAVGGFYLARNWSVFDICAVNGSSALIIAVVVVILQRHMRSTARGEV</sequence>
<dbReference type="GO" id="GO:0005886">
    <property type="term" value="C:plasma membrane"/>
    <property type="evidence" value="ECO:0007669"/>
    <property type="project" value="TreeGrafter"/>
</dbReference>
<dbReference type="HOGENOM" id="CLU_001265_46_4_7"/>
<dbReference type="CDD" id="cd17365">
    <property type="entry name" value="MFS_PcaK_like"/>
    <property type="match status" value="1"/>
</dbReference>
<keyword evidence="3 5" id="KW-1133">Transmembrane helix</keyword>
<evidence type="ECO:0000256" key="5">
    <source>
        <dbReference type="SAM" id="Phobius"/>
    </source>
</evidence>
<gene>
    <name evidence="7" type="ordered locus">Glov_0937</name>
</gene>
<keyword evidence="4 5" id="KW-0472">Membrane</keyword>
<dbReference type="PROSITE" id="PS50850">
    <property type="entry name" value="MFS"/>
    <property type="match status" value="1"/>
</dbReference>
<dbReference type="Gene3D" id="1.20.1250.20">
    <property type="entry name" value="MFS general substrate transporter like domains"/>
    <property type="match status" value="1"/>
</dbReference>
<feature type="transmembrane region" description="Helical" evidence="5">
    <location>
        <begin position="257"/>
        <end position="280"/>
    </location>
</feature>
<dbReference type="GO" id="GO:0046943">
    <property type="term" value="F:carboxylic acid transmembrane transporter activity"/>
    <property type="evidence" value="ECO:0007669"/>
    <property type="project" value="TreeGrafter"/>
</dbReference>
<feature type="transmembrane region" description="Helical" evidence="5">
    <location>
        <begin position="325"/>
        <end position="343"/>
    </location>
</feature>
<dbReference type="AlphaFoldDB" id="B3E5I9"/>
<dbReference type="SUPFAM" id="SSF103473">
    <property type="entry name" value="MFS general substrate transporter"/>
    <property type="match status" value="1"/>
</dbReference>
<dbReference type="PANTHER" id="PTHR23508:SF10">
    <property type="entry name" value="CARBOXYLIC ACID TRANSPORTER PROTEIN HOMOLOG"/>
    <property type="match status" value="1"/>
</dbReference>
<evidence type="ECO:0000256" key="4">
    <source>
        <dbReference type="ARBA" id="ARBA00023136"/>
    </source>
</evidence>